<organism evidence="12 13">
    <name type="scientific">Periconia digitata</name>
    <dbReference type="NCBI Taxonomy" id="1303443"/>
    <lineage>
        <taxon>Eukaryota</taxon>
        <taxon>Fungi</taxon>
        <taxon>Dikarya</taxon>
        <taxon>Ascomycota</taxon>
        <taxon>Pezizomycotina</taxon>
        <taxon>Dothideomycetes</taxon>
        <taxon>Pleosporomycetidae</taxon>
        <taxon>Pleosporales</taxon>
        <taxon>Massarineae</taxon>
        <taxon>Periconiaceae</taxon>
        <taxon>Periconia</taxon>
    </lineage>
</organism>
<keyword evidence="6" id="KW-0804">Transcription</keyword>
<dbReference type="PANTHER" id="PTHR16466:SF6">
    <property type="entry name" value="TELOMERIC REPEAT-BINDING FACTOR 2-INTERACTING PROTEIN 1"/>
    <property type="match status" value="1"/>
</dbReference>
<dbReference type="GO" id="GO:0031848">
    <property type="term" value="P:protection from non-homologous end joining at telomere"/>
    <property type="evidence" value="ECO:0007669"/>
    <property type="project" value="TreeGrafter"/>
</dbReference>
<dbReference type="InterPro" id="IPR038104">
    <property type="entry name" value="Rap1_C_sf"/>
</dbReference>
<feature type="region of interest" description="Disordered" evidence="10">
    <location>
        <begin position="672"/>
        <end position="739"/>
    </location>
</feature>
<dbReference type="InterPro" id="IPR021661">
    <property type="entry name" value="Rap1_C"/>
</dbReference>
<dbReference type="SUPFAM" id="SSF47095">
    <property type="entry name" value="HMG-box"/>
    <property type="match status" value="1"/>
</dbReference>
<feature type="compositionally biased region" description="Polar residues" evidence="10">
    <location>
        <begin position="599"/>
        <end position="613"/>
    </location>
</feature>
<evidence type="ECO:0000256" key="10">
    <source>
        <dbReference type="SAM" id="MobiDB-lite"/>
    </source>
</evidence>
<feature type="compositionally biased region" description="Low complexity" evidence="10">
    <location>
        <begin position="701"/>
        <end position="737"/>
    </location>
</feature>
<keyword evidence="13" id="KW-1185">Reference proteome</keyword>
<feature type="DNA-binding region" description="HMG box" evidence="8">
    <location>
        <begin position="399"/>
        <end position="452"/>
    </location>
</feature>
<dbReference type="InterPro" id="IPR036420">
    <property type="entry name" value="BRCT_dom_sf"/>
</dbReference>
<comment type="subunit">
    <text evidence="9">Homodimer.</text>
</comment>
<feature type="region of interest" description="Disordered" evidence="10">
    <location>
        <begin position="497"/>
        <end position="646"/>
    </location>
</feature>
<dbReference type="CDD" id="cd00084">
    <property type="entry name" value="HMG-box_SF"/>
    <property type="match status" value="1"/>
</dbReference>
<keyword evidence="2 9" id="KW-0158">Chromosome</keyword>
<dbReference type="InterPro" id="IPR039595">
    <property type="entry name" value="TE2IP/Rap1"/>
</dbReference>
<dbReference type="FunFam" id="1.10.10.60:FF:000246">
    <property type="entry name" value="Telomeric repeat-binding factor 2-interacting protein 1"/>
    <property type="match status" value="1"/>
</dbReference>
<dbReference type="InterPro" id="IPR009071">
    <property type="entry name" value="HMG_box_dom"/>
</dbReference>
<keyword evidence="8" id="KW-0238">DNA-binding</keyword>
<dbReference type="GO" id="GO:0010833">
    <property type="term" value="P:telomere maintenance via telomere lengthening"/>
    <property type="evidence" value="ECO:0007669"/>
    <property type="project" value="UniProtKB-UniRule"/>
</dbReference>
<evidence type="ECO:0000256" key="3">
    <source>
        <dbReference type="ARBA" id="ARBA00022895"/>
    </source>
</evidence>
<dbReference type="EMBL" id="CAOQHR010000003">
    <property type="protein sequence ID" value="CAI6332202.1"/>
    <property type="molecule type" value="Genomic_DNA"/>
</dbReference>
<dbReference type="InterPro" id="IPR009057">
    <property type="entry name" value="Homeodomain-like_sf"/>
</dbReference>
<evidence type="ECO:0000313" key="13">
    <source>
        <dbReference type="Proteomes" id="UP001152607"/>
    </source>
</evidence>
<evidence type="ECO:0000256" key="7">
    <source>
        <dbReference type="ARBA" id="ARBA00023242"/>
    </source>
</evidence>
<gene>
    <name evidence="12" type="ORF">PDIGIT_LOCUS5233</name>
</gene>
<keyword evidence="7 8" id="KW-0539">Nucleus</keyword>
<dbReference type="Pfam" id="PF08914">
    <property type="entry name" value="Myb_Rap1"/>
    <property type="match status" value="1"/>
</dbReference>
<evidence type="ECO:0000256" key="4">
    <source>
        <dbReference type="ARBA" id="ARBA00023015"/>
    </source>
</evidence>
<dbReference type="GO" id="GO:0070187">
    <property type="term" value="C:shelterin complex"/>
    <property type="evidence" value="ECO:0007669"/>
    <property type="project" value="TreeGrafter"/>
</dbReference>
<evidence type="ECO:0000256" key="6">
    <source>
        <dbReference type="ARBA" id="ARBA00023163"/>
    </source>
</evidence>
<comment type="caution">
    <text evidence="12">The sequence shown here is derived from an EMBL/GenBank/DDBJ whole genome shotgun (WGS) entry which is preliminary data.</text>
</comment>
<dbReference type="OrthoDB" id="435460at2759"/>
<dbReference type="CDD" id="cd11655">
    <property type="entry name" value="rap1_myb-like"/>
    <property type="match status" value="1"/>
</dbReference>
<evidence type="ECO:0000256" key="9">
    <source>
        <dbReference type="RuleBase" id="RU367107"/>
    </source>
</evidence>
<dbReference type="GO" id="GO:0005654">
    <property type="term" value="C:nucleoplasm"/>
    <property type="evidence" value="ECO:0007669"/>
    <property type="project" value="UniProtKB-ARBA"/>
</dbReference>
<reference evidence="12" key="1">
    <citation type="submission" date="2023-01" db="EMBL/GenBank/DDBJ databases">
        <authorList>
            <person name="Van Ghelder C."/>
            <person name="Rancurel C."/>
        </authorList>
    </citation>
    <scope>NUCLEOTIDE SEQUENCE</scope>
    <source>
        <strain evidence="12">CNCM I-4278</strain>
    </source>
</reference>
<dbReference type="AlphaFoldDB" id="A0A9W4U9M2"/>
<feature type="region of interest" description="Disordered" evidence="10">
    <location>
        <begin position="206"/>
        <end position="248"/>
    </location>
</feature>
<feature type="region of interest" description="Disordered" evidence="10">
    <location>
        <begin position="335"/>
        <end position="354"/>
    </location>
</feature>
<dbReference type="Gene3D" id="1.10.10.60">
    <property type="entry name" value="Homeodomain-like"/>
    <property type="match status" value="1"/>
</dbReference>
<comment type="function">
    <text evidence="9">Involved in the regulation of telomere length, clustering and has a specific role in telomere position effect (TPE).</text>
</comment>
<dbReference type="InterPro" id="IPR015010">
    <property type="entry name" value="TERF2IP_Myb"/>
</dbReference>
<feature type="compositionally biased region" description="Polar residues" evidence="10">
    <location>
        <begin position="518"/>
        <end position="541"/>
    </location>
</feature>
<evidence type="ECO:0000256" key="1">
    <source>
        <dbReference type="ARBA" id="ARBA00010467"/>
    </source>
</evidence>
<evidence type="ECO:0000256" key="8">
    <source>
        <dbReference type="PROSITE-ProRule" id="PRU00267"/>
    </source>
</evidence>
<evidence type="ECO:0000256" key="5">
    <source>
        <dbReference type="ARBA" id="ARBA00023159"/>
    </source>
</evidence>
<proteinExistence type="inferred from homology"/>
<dbReference type="Gene3D" id="3.40.50.10190">
    <property type="entry name" value="BRCT domain"/>
    <property type="match status" value="1"/>
</dbReference>
<sequence>MLTKPPPPPKVLGAARRRRVPAHILVHQQLTTSMAATTTDDNVAEPADTEGQIFAGKSFWVAQRVISRNYYVDLIKSNGGTVIQLEKKADYIIADHCRRDCPPGSISYTFIERSIKAGEIQDPNHHLAGPALGTTAVASSSRSVPGKRAKYTAEEDRILYKWVRDCESQGGLASGNEIYKQLEAQHPQHPWQSWRDRYVKQLRHRPPSAFNIPDNALPSPPTDESKNKPKTAARPALEQGAASSLEKVTSTNNKNIALGELEKLFSSGDWEEMYAFKEEITNLEGEEHINAWKSFAEKRSQSATLLQQYFERIVKPQWDSDPDWKHREIKKRVKERFGDSGGSQEAAPKEDLDNSVTEHIPLENPISNAEFPYPSLKGKRKWDDMDDARFEEHLQNDHEGKASPAYILFAQARKYDVWQEQPGLDYDELHRILLSRWNVLSPEEKARFVVEAGEKASGRNESIQKPPKVQLSSTAAHKTPEYITEVYEKTIGVCQEEKHKTEASEDESPPPTKRQKNTHTPSPQRTSRTRETSLPNATQQHPFEISSDHSSSPPFETETKAIESDDFNSDVPSAPASADDYPSNTPTPRASRFQAADPFNTQDILSSPSTYSISALPLPENLDADDEDPGSPTLVSMSPNFEMPSDASTTYSLQEFRRSLNSDHNAFIYNPAEQQVSTQPRIPSSPQRLVLNTTPTRRRSLPSSPAHTLAPLPLPTSSDKPSSPTSSVASISSNIDPDVPLTADEVDDFFTSHERLGYAETHIAAALKCTRFRPSLATSVLQCWEKGEDTPQGQRGVWSDQDDRDLEGRDQTKVDMLERIHTLLGWGGVEERRRFLVQYRNA</sequence>
<keyword evidence="3 9" id="KW-0779">Telomere</keyword>
<comment type="similarity">
    <text evidence="1 9">Belongs to the RAP1 family.</text>
</comment>
<protein>
    <recommendedName>
        <fullName evidence="9">DNA-binding protein RAP1</fullName>
    </recommendedName>
</protein>
<comment type="subcellular location">
    <subcellularLocation>
        <location evidence="9">Nucleus</location>
    </subcellularLocation>
    <subcellularLocation>
        <location evidence="9">Chromosome</location>
        <location evidence="9">Telomere</location>
    </subcellularLocation>
</comment>
<dbReference type="InterPro" id="IPR001357">
    <property type="entry name" value="BRCT_dom"/>
</dbReference>
<feature type="region of interest" description="Disordered" evidence="10">
    <location>
        <begin position="454"/>
        <end position="476"/>
    </location>
</feature>
<dbReference type="Gene3D" id="1.10.30.10">
    <property type="entry name" value="High mobility group box domain"/>
    <property type="match status" value="1"/>
</dbReference>
<dbReference type="PROSITE" id="PS50118">
    <property type="entry name" value="HMG_BOX_2"/>
    <property type="match status" value="1"/>
</dbReference>
<evidence type="ECO:0000259" key="11">
    <source>
        <dbReference type="PROSITE" id="PS50118"/>
    </source>
</evidence>
<dbReference type="Proteomes" id="UP001152607">
    <property type="component" value="Unassembled WGS sequence"/>
</dbReference>
<dbReference type="SUPFAM" id="SSF46689">
    <property type="entry name" value="Homeodomain-like"/>
    <property type="match status" value="1"/>
</dbReference>
<keyword evidence="5" id="KW-0010">Activator</keyword>
<evidence type="ECO:0000256" key="2">
    <source>
        <dbReference type="ARBA" id="ARBA00022454"/>
    </source>
</evidence>
<dbReference type="InterPro" id="IPR036910">
    <property type="entry name" value="HMG_box_dom_sf"/>
</dbReference>
<accession>A0A9W4U9M2</accession>
<dbReference type="Gene3D" id="1.10.10.2170">
    <property type="match status" value="1"/>
</dbReference>
<dbReference type="Pfam" id="PF16589">
    <property type="entry name" value="BRCT_2"/>
    <property type="match status" value="1"/>
</dbReference>
<dbReference type="Pfam" id="PF11626">
    <property type="entry name" value="Rap1_C"/>
    <property type="match status" value="1"/>
</dbReference>
<keyword evidence="4" id="KW-0805">Transcription regulation</keyword>
<dbReference type="PANTHER" id="PTHR16466">
    <property type="entry name" value="TELOMERE REPEAT-BINDING FACTOR 2-INTERACTING PROTEIN 1"/>
    <property type="match status" value="1"/>
</dbReference>
<feature type="compositionally biased region" description="Polar residues" evidence="10">
    <location>
        <begin position="672"/>
        <end position="695"/>
    </location>
</feature>
<name>A0A9W4U9M2_9PLEO</name>
<evidence type="ECO:0000313" key="12">
    <source>
        <dbReference type="EMBL" id="CAI6332202.1"/>
    </source>
</evidence>
<dbReference type="Pfam" id="PF00505">
    <property type="entry name" value="HMG_box"/>
    <property type="match status" value="1"/>
</dbReference>
<dbReference type="GO" id="GO:0042162">
    <property type="term" value="F:telomeric DNA binding"/>
    <property type="evidence" value="ECO:0007669"/>
    <property type="project" value="TreeGrafter"/>
</dbReference>
<feature type="domain" description="HMG box" evidence="11">
    <location>
        <begin position="399"/>
        <end position="452"/>
    </location>
</feature>